<reference evidence="1 2" key="1">
    <citation type="submission" date="2016-10" db="EMBL/GenBank/DDBJ databases">
        <authorList>
            <person name="de Groot N.N."/>
        </authorList>
    </citation>
    <scope>NUCLEOTIDE SEQUENCE [LARGE SCALE GENOMIC DNA]</scope>
    <source>
        <strain evidence="1 2">CGMCC 4.1877</strain>
    </source>
</reference>
<evidence type="ECO:0000313" key="1">
    <source>
        <dbReference type="EMBL" id="SFN18241.1"/>
    </source>
</evidence>
<dbReference type="SUPFAM" id="SSF52833">
    <property type="entry name" value="Thioredoxin-like"/>
    <property type="match status" value="1"/>
</dbReference>
<dbReference type="AlphaFoldDB" id="A0A1I4WWW1"/>
<dbReference type="InterPro" id="IPR053977">
    <property type="entry name" value="Rv2466c-like"/>
</dbReference>
<dbReference type="Pfam" id="PF22234">
    <property type="entry name" value="Rv2466c-like"/>
    <property type="match status" value="1"/>
</dbReference>
<proteinExistence type="predicted"/>
<gene>
    <name evidence="1" type="ORF">SAMN05216207_1009166</name>
</gene>
<sequence>MPRVDLFVDPVCPFAWITFRWLTEEVSPARDLDLRVRLMSLAVLNEGRPDHTPEHEKGDDSGWRPVRVATASGRERGEAGVRAFVRAFGERFHQERIRPRDAALRAALGDIGAPGLHACADDPTHDGAIRIEHAAGQEPVGDDVGTPVLHVDGVAFFGPVLGAVPRGQEALDAFDGAVLLARNPMFYELKRTRTGGIDLTS</sequence>
<protein>
    <recommendedName>
        <fullName evidence="3">DSBA-like thioredoxin domain-containing protein</fullName>
    </recommendedName>
</protein>
<evidence type="ECO:0000313" key="2">
    <source>
        <dbReference type="Proteomes" id="UP000199614"/>
    </source>
</evidence>
<dbReference type="OrthoDB" id="4125991at2"/>
<accession>A0A1I4WWW1</accession>
<dbReference type="EMBL" id="FOUY01000009">
    <property type="protein sequence ID" value="SFN18241.1"/>
    <property type="molecule type" value="Genomic_DNA"/>
</dbReference>
<name>A0A1I4WWW1_PSUAM</name>
<dbReference type="Proteomes" id="UP000199614">
    <property type="component" value="Unassembled WGS sequence"/>
</dbReference>
<organism evidence="1 2">
    <name type="scientific">Pseudonocardia ammonioxydans</name>
    <dbReference type="NCBI Taxonomy" id="260086"/>
    <lineage>
        <taxon>Bacteria</taxon>
        <taxon>Bacillati</taxon>
        <taxon>Actinomycetota</taxon>
        <taxon>Actinomycetes</taxon>
        <taxon>Pseudonocardiales</taxon>
        <taxon>Pseudonocardiaceae</taxon>
        <taxon>Pseudonocardia</taxon>
    </lineage>
</organism>
<dbReference type="STRING" id="260086.SAMN05216207_1009166"/>
<dbReference type="InterPro" id="IPR036249">
    <property type="entry name" value="Thioredoxin-like_sf"/>
</dbReference>
<dbReference type="RefSeq" id="WP_093341335.1">
    <property type="nucleotide sequence ID" value="NZ_FOUY01000009.1"/>
</dbReference>
<evidence type="ECO:0008006" key="3">
    <source>
        <dbReference type="Google" id="ProtNLM"/>
    </source>
</evidence>
<dbReference type="Gene3D" id="3.40.30.10">
    <property type="entry name" value="Glutaredoxin"/>
    <property type="match status" value="1"/>
</dbReference>
<keyword evidence="2" id="KW-1185">Reference proteome</keyword>